<dbReference type="EMBL" id="JANBPT010001501">
    <property type="protein sequence ID" value="KAJ1907176.1"/>
    <property type="molecule type" value="Genomic_DNA"/>
</dbReference>
<evidence type="ECO:0000313" key="5">
    <source>
        <dbReference type="EMBL" id="KAJ1907176.1"/>
    </source>
</evidence>
<feature type="region of interest" description="Disordered" evidence="4">
    <location>
        <begin position="67"/>
        <end position="91"/>
    </location>
</feature>
<comment type="caution">
    <text evidence="5">The sequence shown here is derived from an EMBL/GenBank/DDBJ whole genome shotgun (WGS) entry which is preliminary data.</text>
</comment>
<keyword evidence="6" id="KW-1185">Reference proteome</keyword>
<reference evidence="5" key="1">
    <citation type="submission" date="2022-07" db="EMBL/GenBank/DDBJ databases">
        <title>Phylogenomic reconstructions and comparative analyses of Kickxellomycotina fungi.</title>
        <authorList>
            <person name="Reynolds N.K."/>
            <person name="Stajich J.E."/>
            <person name="Barry K."/>
            <person name="Grigoriev I.V."/>
            <person name="Crous P."/>
            <person name="Smith M.E."/>
        </authorList>
    </citation>
    <scope>NUCLEOTIDE SEQUENCE</scope>
    <source>
        <strain evidence="5">RSA 861</strain>
    </source>
</reference>
<evidence type="ECO:0000256" key="3">
    <source>
        <dbReference type="ARBA" id="ARBA00023274"/>
    </source>
</evidence>
<dbReference type="GO" id="GO:0000463">
    <property type="term" value="P:maturation of LSU-rRNA from tricistronic rRNA transcript (SSU-rRNA, 5.8S rRNA, LSU-rRNA)"/>
    <property type="evidence" value="ECO:0007669"/>
    <property type="project" value="InterPro"/>
</dbReference>
<comment type="similarity">
    <text evidence="1">Belongs to the universal ribosomal protein uL29 family.</text>
</comment>
<gene>
    <name evidence="5" type="ORF">IWQ60_011916</name>
</gene>
<organism evidence="5 6">
    <name type="scientific">Tieghemiomyces parasiticus</name>
    <dbReference type="NCBI Taxonomy" id="78921"/>
    <lineage>
        <taxon>Eukaryota</taxon>
        <taxon>Fungi</taxon>
        <taxon>Fungi incertae sedis</taxon>
        <taxon>Zoopagomycota</taxon>
        <taxon>Kickxellomycotina</taxon>
        <taxon>Dimargaritomycetes</taxon>
        <taxon>Dimargaritales</taxon>
        <taxon>Dimargaritaceae</taxon>
        <taxon>Tieghemiomyces</taxon>
    </lineage>
</organism>
<feature type="non-terminal residue" evidence="5">
    <location>
        <position position="1"/>
    </location>
</feature>
<dbReference type="AlphaFoldDB" id="A0A9W7ZG89"/>
<evidence type="ECO:0000313" key="6">
    <source>
        <dbReference type="Proteomes" id="UP001150569"/>
    </source>
</evidence>
<protein>
    <recommendedName>
        <fullName evidence="7">60S ribosomal protein L35</fullName>
    </recommendedName>
</protein>
<dbReference type="Gene3D" id="1.10.287.310">
    <property type="match status" value="1"/>
</dbReference>
<dbReference type="GO" id="GO:0022625">
    <property type="term" value="C:cytosolic large ribosomal subunit"/>
    <property type="evidence" value="ECO:0007669"/>
    <property type="project" value="InterPro"/>
</dbReference>
<dbReference type="GO" id="GO:0006412">
    <property type="term" value="P:translation"/>
    <property type="evidence" value="ECO:0007669"/>
    <property type="project" value="InterPro"/>
</dbReference>
<dbReference type="CDD" id="cd00427">
    <property type="entry name" value="Ribosomal_L29_HIP"/>
    <property type="match status" value="1"/>
</dbReference>
<keyword evidence="3" id="KW-0687">Ribonucleoprotein</keyword>
<evidence type="ECO:0000256" key="4">
    <source>
        <dbReference type="SAM" id="MobiDB-lite"/>
    </source>
</evidence>
<dbReference type="PANTHER" id="PTHR45722:SF2">
    <property type="entry name" value="LARGE RIBOSOMAL SUBUNIT PROTEIN UL29-RELATED"/>
    <property type="match status" value="1"/>
</dbReference>
<dbReference type="PANTHER" id="PTHR45722">
    <property type="entry name" value="60S RIBOSOMAL PROTEIN L35"/>
    <property type="match status" value="1"/>
</dbReference>
<evidence type="ECO:0000256" key="1">
    <source>
        <dbReference type="ARBA" id="ARBA00009254"/>
    </source>
</evidence>
<dbReference type="SUPFAM" id="SSF46561">
    <property type="entry name" value="Ribosomal protein L29 (L29p)"/>
    <property type="match status" value="1"/>
</dbReference>
<proteinExistence type="inferred from homology"/>
<name>A0A9W7ZG89_9FUNG</name>
<dbReference type="Proteomes" id="UP001150569">
    <property type="component" value="Unassembled WGS sequence"/>
</dbReference>
<dbReference type="NCBIfam" id="TIGR00012">
    <property type="entry name" value="L29"/>
    <property type="match status" value="1"/>
</dbReference>
<dbReference type="InterPro" id="IPR036049">
    <property type="entry name" value="Ribosomal_uL29_sf"/>
</dbReference>
<dbReference type="InterPro" id="IPR045059">
    <property type="entry name" value="Ribosomal_uL29_euk"/>
</dbReference>
<accession>A0A9W7ZG89</accession>
<evidence type="ECO:0008006" key="7">
    <source>
        <dbReference type="Google" id="ProtNLM"/>
    </source>
</evidence>
<dbReference type="GO" id="GO:0003735">
    <property type="term" value="F:structural constituent of ribosome"/>
    <property type="evidence" value="ECO:0007669"/>
    <property type="project" value="InterPro"/>
</dbReference>
<dbReference type="Pfam" id="PF00831">
    <property type="entry name" value="Ribosomal_L29"/>
    <property type="match status" value="1"/>
</dbReference>
<dbReference type="InterPro" id="IPR001854">
    <property type="entry name" value="Ribosomal_uL29"/>
</dbReference>
<sequence length="91" mass="10122">LVGKSETELLLTLNDRKVEQANLRLQKAAGSGRRGAKTHEARKNIAHVLTVINQTQKAQLLEFCSTKEQRAPRPAPQVHSRHPSPCHRGPD</sequence>
<evidence type="ECO:0000256" key="2">
    <source>
        <dbReference type="ARBA" id="ARBA00022980"/>
    </source>
</evidence>
<dbReference type="OrthoDB" id="528635at2759"/>
<keyword evidence="2" id="KW-0689">Ribosomal protein</keyword>
<dbReference type="GO" id="GO:0003729">
    <property type="term" value="F:mRNA binding"/>
    <property type="evidence" value="ECO:0007669"/>
    <property type="project" value="TreeGrafter"/>
</dbReference>